<name>Q72JW6_THET2</name>
<organism evidence="1 2">
    <name type="scientific">Thermus thermophilus (strain ATCC BAA-163 / DSM 7039 / HB27)</name>
    <dbReference type="NCBI Taxonomy" id="262724"/>
    <lineage>
        <taxon>Bacteria</taxon>
        <taxon>Thermotogati</taxon>
        <taxon>Deinococcota</taxon>
        <taxon>Deinococci</taxon>
        <taxon>Thermales</taxon>
        <taxon>Thermaceae</taxon>
        <taxon>Thermus</taxon>
    </lineage>
</organism>
<evidence type="ECO:0000313" key="2">
    <source>
        <dbReference type="Proteomes" id="UP000000592"/>
    </source>
</evidence>
<dbReference type="EMBL" id="AE017221">
    <property type="protein sequence ID" value="AAS81000.1"/>
    <property type="molecule type" value="Genomic_DNA"/>
</dbReference>
<sequence length="240" mass="26779">MARGPGPGGGIRRRPLRLGPLRLEVAMRKLAAFLGLVGLLSLGLAQSAQEILDRVEKNLSTPWQATVQGRIQGPGGEEELLARVYALPQARLFRVEFLKPGSLEGNFTVITEKEVWNYLYLTNQLVISPREKAKIQGLGFAPQGLGDLKALSEQVDLRLEGEVRLPEGVAWKLVGRSKENQGFAAMELYILKADPRPLRFVFLDEKGKVLADLKVVEFKRTNLTEAQLKRYPKDAQVVRR</sequence>
<evidence type="ECO:0000313" key="1">
    <source>
        <dbReference type="EMBL" id="AAS81000.1"/>
    </source>
</evidence>
<reference evidence="1 2" key="1">
    <citation type="journal article" date="2004" name="Nat. Biotechnol.">
        <title>The genome sequence of the extreme thermophile Thermus thermophilus.</title>
        <authorList>
            <person name="Henne A."/>
            <person name="Brueggemann H."/>
            <person name="Raasch C."/>
            <person name="Wiezer A."/>
            <person name="Hartsch T."/>
            <person name="Liesegang H."/>
            <person name="Johann A."/>
            <person name="Lienard T."/>
            <person name="Gohl O."/>
            <person name="Martinez-Arias R."/>
            <person name="Jacobi C."/>
            <person name="Starkuviene V."/>
            <person name="Schlenczeck S."/>
            <person name="Dencker S."/>
            <person name="Huber R."/>
            <person name="Klenk H.-P."/>
            <person name="Overbeek R."/>
            <person name="Kramer W."/>
            <person name="Merkl R."/>
            <person name="Gottschalk G."/>
            <person name="Fritz H.-J."/>
        </authorList>
    </citation>
    <scope>NUCLEOTIDE SEQUENCE [LARGE SCALE GENOMIC DNA]</scope>
    <source>
        <strain evidence="2">ATCC BAA-163 / DSM 7039 / HB27</strain>
    </source>
</reference>
<dbReference type="HOGENOM" id="CLU_107503_0_0_0"/>
<gene>
    <name evidence="1" type="ordered locus">TT_C0652</name>
</gene>
<dbReference type="AlphaFoldDB" id="Q72JW6"/>
<dbReference type="CDD" id="cd16324">
    <property type="entry name" value="LolA_fold-like"/>
    <property type="match status" value="1"/>
</dbReference>
<proteinExistence type="predicted"/>
<dbReference type="Proteomes" id="UP000000592">
    <property type="component" value="Chromosome"/>
</dbReference>
<dbReference type="KEGG" id="tth:TT_C0652"/>
<accession>Q72JW6</accession>
<dbReference type="eggNOG" id="COG2834">
    <property type="taxonomic scope" value="Bacteria"/>
</dbReference>
<dbReference type="Gene3D" id="2.50.20.10">
    <property type="entry name" value="Lipoprotein localisation LolA/LolB/LppX"/>
    <property type="match status" value="1"/>
</dbReference>
<protein>
    <submittedName>
        <fullName evidence="1">Hypothetical conserved protein</fullName>
    </submittedName>
</protein>